<sequence>MLSTNKKNWLKFAIDGRFIKFFSYKSLENFQPIESGSFGTVTRAYLKSAEKTVALKSLHNSPVYNDDNTFEEFVRELQNISAVDHHDNMIKFLGISQDPNTEMYFMVLQYANGGNLRNYLSKNFSKLDWKIKVKMAKDIASGLNCIHEANIVHRDLASDIYSIGVLFWEISSGDPPFNNMASFEIAHKVISGIRESPINGTPLDYVDIYRKSWCDNPAERLTITEIRNFLDNIRYEPFFNSVNSPTLESLNVNSSVIESLDSIVNLTIDDIPTNSQPHNDYTSNKTCEESLKKIKEIYPSYMDFATEEGQCEAHIHVAVGDIQGLKWHLDRGSKINGEFGKCNRKLYNIALHYCYSMDILPMLKTLESYGTNFANEPVLPHQLFFNNFLKPKGKILDLKNIISWLIGRGFDINSKHGTKFTPLEWLVWYYDDIVPKLDALSIYLEFGANPNFPTNSNYPDLLFFLISWDCGIEFLSLILKYEVDFTIKNRMGLNALGWATHHKNLLIMKFLLENIPEYSEEESIKEAINQTSFFSEERRYLKSWQGKSGEVKRLQAQLSKIQRSK</sequence>
<dbReference type="Pfam" id="PF07714">
    <property type="entry name" value="PK_Tyr_Ser-Thr"/>
    <property type="match status" value="1"/>
</dbReference>
<proteinExistence type="predicted"/>
<dbReference type="InterPro" id="IPR001245">
    <property type="entry name" value="Ser-Thr/Tyr_kinase_cat_dom"/>
</dbReference>
<organism evidence="2 3">
    <name type="scientific">Gigaspora margarita</name>
    <dbReference type="NCBI Taxonomy" id="4874"/>
    <lineage>
        <taxon>Eukaryota</taxon>
        <taxon>Fungi</taxon>
        <taxon>Fungi incertae sedis</taxon>
        <taxon>Mucoromycota</taxon>
        <taxon>Glomeromycotina</taxon>
        <taxon>Glomeromycetes</taxon>
        <taxon>Diversisporales</taxon>
        <taxon>Gigasporaceae</taxon>
        <taxon>Gigaspora</taxon>
    </lineage>
</organism>
<keyword evidence="2" id="KW-0808">Transferase</keyword>
<dbReference type="InterPro" id="IPR000719">
    <property type="entry name" value="Prot_kinase_dom"/>
</dbReference>
<dbReference type="PANTHER" id="PTHR24416:SF611">
    <property type="entry name" value="TYROSINE-PROTEIN KINASE TRANSMEMBRANE RECEPTOR ROR"/>
    <property type="match status" value="1"/>
</dbReference>
<keyword evidence="3" id="KW-1185">Reference proteome</keyword>
<evidence type="ECO:0000313" key="2">
    <source>
        <dbReference type="EMBL" id="KAF0382867.1"/>
    </source>
</evidence>
<keyword evidence="2" id="KW-0418">Kinase</keyword>
<dbReference type="GO" id="GO:0007169">
    <property type="term" value="P:cell surface receptor protein tyrosine kinase signaling pathway"/>
    <property type="evidence" value="ECO:0007669"/>
    <property type="project" value="TreeGrafter"/>
</dbReference>
<evidence type="ECO:0000313" key="3">
    <source>
        <dbReference type="Proteomes" id="UP000439903"/>
    </source>
</evidence>
<dbReference type="Proteomes" id="UP000439903">
    <property type="component" value="Unassembled WGS sequence"/>
</dbReference>
<feature type="domain" description="Protein kinase" evidence="1">
    <location>
        <begin position="27"/>
        <end position="317"/>
    </location>
</feature>
<evidence type="ECO:0000259" key="1">
    <source>
        <dbReference type="PROSITE" id="PS50011"/>
    </source>
</evidence>
<name>A0A8H3X0K9_GIGMA</name>
<dbReference type="OrthoDB" id="2442332at2759"/>
<dbReference type="InterPro" id="IPR050122">
    <property type="entry name" value="RTK"/>
</dbReference>
<accession>A0A8H3X0K9</accession>
<dbReference type="PANTHER" id="PTHR24416">
    <property type="entry name" value="TYROSINE-PROTEIN KINASE RECEPTOR"/>
    <property type="match status" value="1"/>
</dbReference>
<dbReference type="AlphaFoldDB" id="A0A8H3X0K9"/>
<dbReference type="GO" id="GO:0004714">
    <property type="term" value="F:transmembrane receptor protein tyrosine kinase activity"/>
    <property type="evidence" value="ECO:0007669"/>
    <property type="project" value="TreeGrafter"/>
</dbReference>
<dbReference type="GO" id="GO:0005886">
    <property type="term" value="C:plasma membrane"/>
    <property type="evidence" value="ECO:0007669"/>
    <property type="project" value="TreeGrafter"/>
</dbReference>
<dbReference type="GO" id="GO:0005524">
    <property type="term" value="F:ATP binding"/>
    <property type="evidence" value="ECO:0007669"/>
    <property type="project" value="InterPro"/>
</dbReference>
<dbReference type="SUPFAM" id="SSF56112">
    <property type="entry name" value="Protein kinase-like (PK-like)"/>
    <property type="match status" value="1"/>
</dbReference>
<dbReference type="Gene3D" id="1.25.40.20">
    <property type="entry name" value="Ankyrin repeat-containing domain"/>
    <property type="match status" value="1"/>
</dbReference>
<dbReference type="PROSITE" id="PS50011">
    <property type="entry name" value="PROTEIN_KINASE_DOM"/>
    <property type="match status" value="1"/>
</dbReference>
<protein>
    <submittedName>
        <fullName evidence="2">Kinase-like protein</fullName>
    </submittedName>
</protein>
<reference evidence="2 3" key="1">
    <citation type="journal article" date="2019" name="Environ. Microbiol.">
        <title>At the nexus of three kingdoms: the genome of the mycorrhizal fungus Gigaspora margarita provides insights into plant, endobacterial and fungal interactions.</title>
        <authorList>
            <person name="Venice F."/>
            <person name="Ghignone S."/>
            <person name="Salvioli di Fossalunga A."/>
            <person name="Amselem J."/>
            <person name="Novero M."/>
            <person name="Xianan X."/>
            <person name="Sedzielewska Toro K."/>
            <person name="Morin E."/>
            <person name="Lipzen A."/>
            <person name="Grigoriev I.V."/>
            <person name="Henrissat B."/>
            <person name="Martin F.M."/>
            <person name="Bonfante P."/>
        </authorList>
    </citation>
    <scope>NUCLEOTIDE SEQUENCE [LARGE SCALE GENOMIC DNA]</scope>
    <source>
        <strain evidence="2 3">BEG34</strain>
    </source>
</reference>
<dbReference type="InterPro" id="IPR011009">
    <property type="entry name" value="Kinase-like_dom_sf"/>
</dbReference>
<dbReference type="Gene3D" id="1.10.510.10">
    <property type="entry name" value="Transferase(Phosphotransferase) domain 1"/>
    <property type="match status" value="2"/>
</dbReference>
<gene>
    <name evidence="2" type="ORF">F8M41_011843</name>
</gene>
<comment type="caution">
    <text evidence="2">The sequence shown here is derived from an EMBL/GenBank/DDBJ whole genome shotgun (WGS) entry which is preliminary data.</text>
</comment>
<dbReference type="EMBL" id="WTPW01002412">
    <property type="protein sequence ID" value="KAF0382867.1"/>
    <property type="molecule type" value="Genomic_DNA"/>
</dbReference>
<dbReference type="SUPFAM" id="SSF48403">
    <property type="entry name" value="Ankyrin repeat"/>
    <property type="match status" value="1"/>
</dbReference>
<dbReference type="GO" id="GO:0043235">
    <property type="term" value="C:receptor complex"/>
    <property type="evidence" value="ECO:0007669"/>
    <property type="project" value="TreeGrafter"/>
</dbReference>
<dbReference type="InterPro" id="IPR036770">
    <property type="entry name" value="Ankyrin_rpt-contain_sf"/>
</dbReference>